<protein>
    <recommendedName>
        <fullName evidence="3">Transposase</fullName>
    </recommendedName>
</protein>
<reference evidence="1 2" key="1">
    <citation type="submission" date="2016-10" db="EMBL/GenBank/DDBJ databases">
        <authorList>
            <person name="de Groot N.N."/>
        </authorList>
    </citation>
    <scope>NUCLEOTIDE SEQUENCE [LARGE SCALE GENOMIC DNA]</scope>
    <source>
        <strain evidence="1 2">DSM 19548</strain>
    </source>
</reference>
<dbReference type="Gene3D" id="3.30.420.10">
    <property type="entry name" value="Ribonuclease H-like superfamily/Ribonuclease H"/>
    <property type="match status" value="1"/>
</dbReference>
<evidence type="ECO:0000313" key="2">
    <source>
        <dbReference type="Proteomes" id="UP000198728"/>
    </source>
</evidence>
<proteinExistence type="predicted"/>
<name>A0A1I1N225_9RHOB</name>
<evidence type="ECO:0000313" key="1">
    <source>
        <dbReference type="EMBL" id="SFC87850.1"/>
    </source>
</evidence>
<keyword evidence="2" id="KW-1185">Reference proteome</keyword>
<evidence type="ECO:0008006" key="3">
    <source>
        <dbReference type="Google" id="ProtNLM"/>
    </source>
</evidence>
<dbReference type="EMBL" id="FOLG01000010">
    <property type="protein sequence ID" value="SFC87850.1"/>
    <property type="molecule type" value="Genomic_DNA"/>
</dbReference>
<dbReference type="InterPro" id="IPR036397">
    <property type="entry name" value="RNaseH_sf"/>
</dbReference>
<accession>A0A1I1N225</accession>
<dbReference type="InterPro" id="IPR012337">
    <property type="entry name" value="RNaseH-like_sf"/>
</dbReference>
<gene>
    <name evidence="1" type="ORF">SAMN04488094_110168</name>
</gene>
<dbReference type="SUPFAM" id="SSF53098">
    <property type="entry name" value="Ribonuclease H-like"/>
    <property type="match status" value="1"/>
</dbReference>
<organism evidence="1 2">
    <name type="scientific">Tropicimonas isoalkanivorans</name>
    <dbReference type="NCBI Taxonomy" id="441112"/>
    <lineage>
        <taxon>Bacteria</taxon>
        <taxon>Pseudomonadati</taxon>
        <taxon>Pseudomonadota</taxon>
        <taxon>Alphaproteobacteria</taxon>
        <taxon>Rhodobacterales</taxon>
        <taxon>Roseobacteraceae</taxon>
        <taxon>Tropicimonas</taxon>
    </lineage>
</organism>
<dbReference type="Proteomes" id="UP000198728">
    <property type="component" value="Unassembled WGS sequence"/>
</dbReference>
<dbReference type="AlphaFoldDB" id="A0A1I1N225"/>
<sequence length="201" mass="22869">MAKARDGERPQNGAKGSALHFLSEDEEAMAVAFRRHTLDDYVYALKPSIPHPTRSAFHRCLQRHSISRLPDADGDKPKRQRFKRYPIGFLHMDIAELQTAEGKLYPFVSIDRTSKFAVTQLVNKADRRTAWEFLEHLQEVLPYRIHAIWGDIPVAAYLAGLFPRLPLASHSERGSSDITRYSSEALPFNRRGMVKVARLSG</sequence>
<dbReference type="GO" id="GO:0003676">
    <property type="term" value="F:nucleic acid binding"/>
    <property type="evidence" value="ECO:0007669"/>
    <property type="project" value="InterPro"/>
</dbReference>